<keyword evidence="3" id="KW-1185">Reference proteome</keyword>
<proteinExistence type="predicted"/>
<dbReference type="RefSeq" id="WP_317329844.1">
    <property type="nucleotide sequence ID" value="NZ_JAWJZB010000005.1"/>
</dbReference>
<evidence type="ECO:0000313" key="3">
    <source>
        <dbReference type="Proteomes" id="UP001272515"/>
    </source>
</evidence>
<feature type="region of interest" description="Disordered" evidence="1">
    <location>
        <begin position="65"/>
        <end position="142"/>
    </location>
</feature>
<feature type="region of interest" description="Disordered" evidence="1">
    <location>
        <begin position="1"/>
        <end position="48"/>
    </location>
</feature>
<dbReference type="Proteomes" id="UP001272515">
    <property type="component" value="Unassembled WGS sequence"/>
</dbReference>
<feature type="compositionally biased region" description="Polar residues" evidence="1">
    <location>
        <begin position="119"/>
        <end position="142"/>
    </location>
</feature>
<name>A0ABU3Z8G7_9FIRM</name>
<accession>A0ABU3Z8G7</accession>
<evidence type="ECO:0000256" key="1">
    <source>
        <dbReference type="SAM" id="MobiDB-lite"/>
    </source>
</evidence>
<protein>
    <submittedName>
        <fullName evidence="2">Uncharacterized protein</fullName>
    </submittedName>
</protein>
<reference evidence="2 3" key="1">
    <citation type="submission" date="2023-10" db="EMBL/GenBank/DDBJ databases">
        <title>Veillonella sp. nov., isolated from a pig farm feces dump.</title>
        <authorList>
            <person name="Chang Y.-H."/>
        </authorList>
    </citation>
    <scope>NUCLEOTIDE SEQUENCE [LARGE SCALE GENOMIC DNA]</scope>
    <source>
        <strain evidence="2 3">YH-vei2233</strain>
    </source>
</reference>
<evidence type="ECO:0000313" key="2">
    <source>
        <dbReference type="EMBL" id="MDV5088203.1"/>
    </source>
</evidence>
<organism evidence="2 3">
    <name type="scientific">Veillonella absiana</name>
    <dbReference type="NCBI Taxonomy" id="3079305"/>
    <lineage>
        <taxon>Bacteria</taxon>
        <taxon>Bacillati</taxon>
        <taxon>Bacillota</taxon>
        <taxon>Negativicutes</taxon>
        <taxon>Veillonellales</taxon>
        <taxon>Veillonellaceae</taxon>
        <taxon>Veillonella</taxon>
    </lineage>
</organism>
<gene>
    <name evidence="2" type="ORF">RVY80_04990</name>
</gene>
<dbReference type="EMBL" id="JAWJZB010000005">
    <property type="protein sequence ID" value="MDV5088203.1"/>
    <property type="molecule type" value="Genomic_DNA"/>
</dbReference>
<comment type="caution">
    <text evidence="2">The sequence shown here is derived from an EMBL/GenBank/DDBJ whole genome shotgun (WGS) entry which is preliminary data.</text>
</comment>
<sequence length="201" mass="22153">MTDFSTADSWEDSLDKSSSYRGKYDKEKYDKEKYFNTKYDSGEESDSHGKLIFSVTSAQRPYALTSPFVELPQSKKNDAKNPSKNHSEQTMDPRYTNGGIPNQGTIHNGLESRSDRVESNGNIKNNKRQSSGNTQEPSTNREPSIALQGIIQGSTKQAVLQINNASVVLGVGETYGHVRVTAITNESVSVSVLGVEQWLGI</sequence>
<feature type="compositionally biased region" description="Basic and acidic residues" evidence="1">
    <location>
        <begin position="73"/>
        <end position="91"/>
    </location>
</feature>
<feature type="compositionally biased region" description="Basic and acidic residues" evidence="1">
    <location>
        <begin position="22"/>
        <end position="35"/>
    </location>
</feature>